<dbReference type="Proteomes" id="UP000473531">
    <property type="component" value="Unassembled WGS sequence"/>
</dbReference>
<evidence type="ECO:0000313" key="2">
    <source>
        <dbReference type="Proteomes" id="UP000473531"/>
    </source>
</evidence>
<proteinExistence type="predicted"/>
<organism evidence="1 2">
    <name type="scientific">Allopontixanthobacter confluentis</name>
    <dbReference type="NCBI Taxonomy" id="1849021"/>
    <lineage>
        <taxon>Bacteria</taxon>
        <taxon>Pseudomonadati</taxon>
        <taxon>Pseudomonadota</taxon>
        <taxon>Alphaproteobacteria</taxon>
        <taxon>Sphingomonadales</taxon>
        <taxon>Erythrobacteraceae</taxon>
        <taxon>Allopontixanthobacter</taxon>
    </lineage>
</organism>
<reference evidence="1 2" key="1">
    <citation type="submission" date="2019-12" db="EMBL/GenBank/DDBJ databases">
        <title>Genomic-based taxomic classification of the family Erythrobacteraceae.</title>
        <authorList>
            <person name="Xu L."/>
        </authorList>
    </citation>
    <scope>NUCLEOTIDE SEQUENCE [LARGE SCALE GENOMIC DNA]</scope>
    <source>
        <strain evidence="1 2">KCTC 52259</strain>
    </source>
</reference>
<protein>
    <recommendedName>
        <fullName evidence="3">Metallo-beta-lactamase domain-containing protein</fullName>
    </recommendedName>
</protein>
<gene>
    <name evidence="1" type="ORF">GRI44_11300</name>
</gene>
<comment type="caution">
    <text evidence="1">The sequence shown here is derived from an EMBL/GenBank/DDBJ whole genome shotgun (WGS) entry which is preliminary data.</text>
</comment>
<dbReference type="AlphaFoldDB" id="A0A6L7GJ54"/>
<dbReference type="OrthoDB" id="7402742at2"/>
<sequence>MEHLAENFWNIRGDFKIAKVLNIGTHMSLVRRPNGKFVLLDSYDLDADDQRELMALTDDGNQIEAVLNVHPFHTVHCKSIKEMLPHARLIGTRRHHSEAAHLDWDTDLIEDEATQQQFSDTFDFSIPDGVDFIPEDESIHVSSIIVRHRESGIIHVDDTLMFLDVPALLEKFGPGPRLRFHPNLAGGLEKRAGAADDYIRWAKQLGQDWADTKIICAAHKGIMRLTDQTFSDIIDKALEHSMQTLDEHREKYG</sequence>
<dbReference type="EMBL" id="WTYU01000002">
    <property type="protein sequence ID" value="MXP15334.1"/>
    <property type="molecule type" value="Genomic_DNA"/>
</dbReference>
<evidence type="ECO:0000313" key="1">
    <source>
        <dbReference type="EMBL" id="MXP15334.1"/>
    </source>
</evidence>
<evidence type="ECO:0008006" key="3">
    <source>
        <dbReference type="Google" id="ProtNLM"/>
    </source>
</evidence>
<keyword evidence="2" id="KW-1185">Reference proteome</keyword>
<dbReference type="InterPro" id="IPR036866">
    <property type="entry name" value="RibonucZ/Hydroxyglut_hydro"/>
</dbReference>
<dbReference type="SUPFAM" id="SSF56281">
    <property type="entry name" value="Metallo-hydrolase/oxidoreductase"/>
    <property type="match status" value="1"/>
</dbReference>
<accession>A0A6L7GJ54</accession>
<dbReference type="Gene3D" id="3.60.15.10">
    <property type="entry name" value="Ribonuclease Z/Hydroxyacylglutathione hydrolase-like"/>
    <property type="match status" value="1"/>
</dbReference>
<name>A0A6L7GJ54_9SPHN</name>